<dbReference type="Pfam" id="PF00249">
    <property type="entry name" value="Myb_DNA-binding"/>
    <property type="match status" value="1"/>
</dbReference>
<dbReference type="PROSITE" id="PS51293">
    <property type="entry name" value="SANT"/>
    <property type="match status" value="1"/>
</dbReference>
<evidence type="ECO:0000259" key="7">
    <source>
        <dbReference type="PROSITE" id="PS51293"/>
    </source>
</evidence>
<dbReference type="SUPFAM" id="SSF46689">
    <property type="entry name" value="Homeodomain-like"/>
    <property type="match status" value="1"/>
</dbReference>
<dbReference type="AlphaFoldDB" id="A0A8K1FKM6"/>
<organism evidence="9 10">
    <name type="scientific">Pythium oligandrum</name>
    <name type="common">Mycoparasitic fungus</name>
    <dbReference type="NCBI Taxonomy" id="41045"/>
    <lineage>
        <taxon>Eukaryota</taxon>
        <taxon>Sar</taxon>
        <taxon>Stramenopiles</taxon>
        <taxon>Oomycota</taxon>
        <taxon>Peronosporomycetes</taxon>
        <taxon>Pythiales</taxon>
        <taxon>Pythiaceae</taxon>
        <taxon>Pythium</taxon>
    </lineage>
</organism>
<feature type="domain" description="Myb-like" evidence="6">
    <location>
        <begin position="160"/>
        <end position="211"/>
    </location>
</feature>
<evidence type="ECO:0000313" key="9">
    <source>
        <dbReference type="EMBL" id="TMW62987.1"/>
    </source>
</evidence>
<keyword evidence="1" id="KW-0805">Transcription regulation</keyword>
<dbReference type="PROSITE" id="PS50090">
    <property type="entry name" value="MYB_LIKE"/>
    <property type="match status" value="1"/>
</dbReference>
<evidence type="ECO:0000256" key="4">
    <source>
        <dbReference type="ARBA" id="ARBA00023242"/>
    </source>
</evidence>
<dbReference type="CDD" id="cd00167">
    <property type="entry name" value="SANT"/>
    <property type="match status" value="1"/>
</dbReference>
<dbReference type="NCBIfam" id="TIGR01557">
    <property type="entry name" value="myb_SHAQKYF"/>
    <property type="match status" value="1"/>
</dbReference>
<comment type="caution">
    <text evidence="9">The sequence shown here is derived from an EMBL/GenBank/DDBJ whole genome shotgun (WGS) entry which is preliminary data.</text>
</comment>
<feature type="region of interest" description="Disordered" evidence="5">
    <location>
        <begin position="89"/>
        <end position="128"/>
    </location>
</feature>
<feature type="region of interest" description="Disordered" evidence="5">
    <location>
        <begin position="45"/>
        <end position="66"/>
    </location>
</feature>
<dbReference type="InterPro" id="IPR017884">
    <property type="entry name" value="SANT_dom"/>
</dbReference>
<dbReference type="InterPro" id="IPR009057">
    <property type="entry name" value="Homeodomain-like_sf"/>
</dbReference>
<feature type="domain" description="SANT" evidence="7">
    <location>
        <begin position="167"/>
        <end position="218"/>
    </location>
</feature>
<evidence type="ECO:0000259" key="8">
    <source>
        <dbReference type="PROSITE" id="PS51294"/>
    </source>
</evidence>
<keyword evidence="4" id="KW-0539">Nucleus</keyword>
<evidence type="ECO:0000256" key="3">
    <source>
        <dbReference type="ARBA" id="ARBA00023163"/>
    </source>
</evidence>
<dbReference type="GO" id="GO:0003677">
    <property type="term" value="F:DNA binding"/>
    <property type="evidence" value="ECO:0007669"/>
    <property type="project" value="UniProtKB-KW"/>
</dbReference>
<dbReference type="PROSITE" id="PS51294">
    <property type="entry name" value="HTH_MYB"/>
    <property type="match status" value="1"/>
</dbReference>
<evidence type="ECO:0000256" key="5">
    <source>
        <dbReference type="SAM" id="MobiDB-lite"/>
    </source>
</evidence>
<dbReference type="PANTHER" id="PTHR12802:SF155">
    <property type="entry name" value="DEUBIQUITINASE MYSM1"/>
    <property type="match status" value="1"/>
</dbReference>
<dbReference type="SMART" id="SM00717">
    <property type="entry name" value="SANT"/>
    <property type="match status" value="1"/>
</dbReference>
<protein>
    <submittedName>
        <fullName evidence="9">Uncharacterized protein</fullName>
    </submittedName>
</protein>
<dbReference type="Gene3D" id="1.10.10.60">
    <property type="entry name" value="Homeodomain-like"/>
    <property type="match status" value="1"/>
</dbReference>
<sequence>MADCVTASPRTAPLTCAKASLRLDHGLIESAESVAMRAAVPVTPCPEASKRDAPSPASPAVCSPRDPASKLAAQLTLPAKVVPSANAANVVGNSSPVTTRRLQSPSNAASSPVSAPAIQSPPYVSTPTAANSGFQQHATLGVTTKRAAAAASMKASSPKATKANTGRWTEAEHKLFLKGLEQFPYRAWKKIATLIKTRTVVQIRTHAQKYYQKLEKEEQRMREREAQLAAQQGLATQHREASPPSTPAPAPVEATQPMSVTSPIEAIAEEDDMVGLGKKKAVVRKRKASTDEEFPQTSLPKRMMKEKRPLREKTMSPKQKTMLTNGKVFGFAEFGNDGWSSARVGAMPRSMNGIKSNPLDFDETSSSNLILDFSDEKPHAEYSFAMDAALDHGLTGIENDDLLQLTDEESLEWFSASGDGDSEDDQCVRKPTPVSSPLNLGRISFAPLYPEESLHFAEPAVLTASTTECSTPSPILASSADCSDFSLSGDEDDDFVLDPDKFLSSYFSPDSSEP</sequence>
<dbReference type="InterPro" id="IPR006447">
    <property type="entry name" value="Myb_dom_plants"/>
</dbReference>
<feature type="domain" description="HTH myb-type" evidence="8">
    <location>
        <begin position="164"/>
        <end position="215"/>
    </location>
</feature>
<dbReference type="PANTHER" id="PTHR12802">
    <property type="entry name" value="SWI/SNF COMPLEX-RELATED"/>
    <property type="match status" value="1"/>
</dbReference>
<feature type="region of interest" description="Disordered" evidence="5">
    <location>
        <begin position="221"/>
        <end position="258"/>
    </location>
</feature>
<name>A0A8K1FKM6_PYTOL</name>
<feature type="compositionally biased region" description="Low complexity" evidence="5">
    <location>
        <begin position="104"/>
        <end position="122"/>
    </location>
</feature>
<evidence type="ECO:0000256" key="1">
    <source>
        <dbReference type="ARBA" id="ARBA00023015"/>
    </source>
</evidence>
<feature type="compositionally biased region" description="Low complexity" evidence="5">
    <location>
        <begin position="54"/>
        <end position="64"/>
    </location>
</feature>
<dbReference type="InterPro" id="IPR001005">
    <property type="entry name" value="SANT/Myb"/>
</dbReference>
<keyword evidence="2" id="KW-0238">DNA-binding</keyword>
<gene>
    <name evidence="9" type="ORF">Poli38472_005605</name>
</gene>
<dbReference type="EMBL" id="SPLM01000073">
    <property type="protein sequence ID" value="TMW62987.1"/>
    <property type="molecule type" value="Genomic_DNA"/>
</dbReference>
<reference evidence="9" key="1">
    <citation type="submission" date="2019-03" db="EMBL/GenBank/DDBJ databases">
        <title>Long read genome sequence of the mycoparasitic Pythium oligandrum ATCC 38472 isolated from sugarbeet rhizosphere.</title>
        <authorList>
            <person name="Gaulin E."/>
        </authorList>
    </citation>
    <scope>NUCLEOTIDE SEQUENCE</scope>
    <source>
        <strain evidence="9">ATCC 38472_TT</strain>
    </source>
</reference>
<evidence type="ECO:0000313" key="10">
    <source>
        <dbReference type="Proteomes" id="UP000794436"/>
    </source>
</evidence>
<dbReference type="Proteomes" id="UP000794436">
    <property type="component" value="Unassembled WGS sequence"/>
</dbReference>
<evidence type="ECO:0000256" key="2">
    <source>
        <dbReference type="ARBA" id="ARBA00023125"/>
    </source>
</evidence>
<evidence type="ECO:0000259" key="6">
    <source>
        <dbReference type="PROSITE" id="PS50090"/>
    </source>
</evidence>
<accession>A0A8K1FKM6</accession>
<dbReference type="InterPro" id="IPR017930">
    <property type="entry name" value="Myb_dom"/>
</dbReference>
<keyword evidence="3" id="KW-0804">Transcription</keyword>
<dbReference type="OrthoDB" id="167396at2759"/>
<proteinExistence type="predicted"/>
<feature type="compositionally biased region" description="Polar residues" evidence="5">
    <location>
        <begin position="91"/>
        <end position="103"/>
    </location>
</feature>
<keyword evidence="10" id="KW-1185">Reference proteome</keyword>